<dbReference type="OrthoDB" id="148799at2"/>
<keyword evidence="3" id="KW-1185">Reference proteome</keyword>
<dbReference type="SUPFAM" id="SSF54001">
    <property type="entry name" value="Cysteine proteinases"/>
    <property type="match status" value="1"/>
</dbReference>
<dbReference type="RefSeq" id="WP_156997303.1">
    <property type="nucleotide sequence ID" value="NZ_JAMZDY010000001.1"/>
</dbReference>
<protein>
    <recommendedName>
        <fullName evidence="1">Transglutaminase-like domain-containing protein</fullName>
    </recommendedName>
</protein>
<dbReference type="Pfam" id="PF01841">
    <property type="entry name" value="Transglut_core"/>
    <property type="match status" value="1"/>
</dbReference>
<accession>A0A9X2KAR8</accession>
<dbReference type="EMBL" id="JAMZDY010000001">
    <property type="protein sequence ID" value="MCP2369370.1"/>
    <property type="molecule type" value="Genomic_DNA"/>
</dbReference>
<evidence type="ECO:0000259" key="1">
    <source>
        <dbReference type="Pfam" id="PF01841"/>
    </source>
</evidence>
<dbReference type="Gene3D" id="3.10.620.30">
    <property type="match status" value="1"/>
</dbReference>
<organism evidence="2 3">
    <name type="scientific">Agromyces terreus</name>
    <dbReference type="NCBI Taxonomy" id="424795"/>
    <lineage>
        <taxon>Bacteria</taxon>
        <taxon>Bacillati</taxon>
        <taxon>Actinomycetota</taxon>
        <taxon>Actinomycetes</taxon>
        <taxon>Micrococcales</taxon>
        <taxon>Microbacteriaceae</taxon>
        <taxon>Agromyces</taxon>
    </lineage>
</organism>
<dbReference type="InterPro" id="IPR002931">
    <property type="entry name" value="Transglutaminase-like"/>
</dbReference>
<comment type="caution">
    <text evidence="2">The sequence shown here is derived from an EMBL/GenBank/DDBJ whole genome shotgun (WGS) entry which is preliminary data.</text>
</comment>
<dbReference type="Proteomes" id="UP001139722">
    <property type="component" value="Unassembled WGS sequence"/>
</dbReference>
<dbReference type="InterPro" id="IPR038765">
    <property type="entry name" value="Papain-like_cys_pep_sf"/>
</dbReference>
<evidence type="ECO:0000313" key="3">
    <source>
        <dbReference type="Proteomes" id="UP001139722"/>
    </source>
</evidence>
<reference evidence="2" key="1">
    <citation type="submission" date="2022-06" db="EMBL/GenBank/DDBJ databases">
        <title>Sequencing the genomes of 1000 actinobacteria strains.</title>
        <authorList>
            <person name="Klenk H.-P."/>
        </authorList>
    </citation>
    <scope>NUCLEOTIDE SEQUENCE</scope>
    <source>
        <strain evidence="2">DSM 22016</strain>
    </source>
</reference>
<dbReference type="AlphaFoldDB" id="A0A9X2KAR8"/>
<proteinExistence type="predicted"/>
<feature type="domain" description="Transglutaminase-like" evidence="1">
    <location>
        <begin position="100"/>
        <end position="156"/>
    </location>
</feature>
<evidence type="ECO:0000313" key="2">
    <source>
        <dbReference type="EMBL" id="MCP2369370.1"/>
    </source>
</evidence>
<gene>
    <name evidence="2" type="ORF">BJ978_000046</name>
</gene>
<sequence length="325" mass="35165">MTEHPDSPAAARAERYRTHSAFSDPGAHAGLLHAIGTDFAALHQVVGNLVDHYRATPGGVGAEQQADIDRRWVAAQLDELVARRAGPLADPRPASCRLGGCCRDHSLLAVAILREHGVPARTRLGFAGYFTPGYRSDHVVAERWDAAGGRWRRFDPELDPASYAFAVDDLPVGEASVFRTAAEAWTAYREGSTDLADHGVGPDTPFAGPAFVQRYVFADLAHRQRCEVLLWDGWGAMASPAAAGLDAEQVALTDELARLTVDADAGDETAEQRLDALWADDPRVHPGRFVRTDSPTGKVGRTDLELRRTEWSGERGLVLTVAETA</sequence>
<name>A0A9X2KAR8_9MICO</name>